<dbReference type="Proteomes" id="UP001231189">
    <property type="component" value="Unassembled WGS sequence"/>
</dbReference>
<sequence length="115" mass="12525">MENLISLVKKLQRACTALGDHGDESALPTVLDSLPSIAVVGGQLFCSCKLGPDLLLDVLVSVHRHVEPAVARLPKFRYVVRPVQKSHLMGCKAVHPTSSLAEMLLIRTEFTPNMP</sequence>
<evidence type="ECO:0000313" key="1">
    <source>
        <dbReference type="EMBL" id="KAK1606776.1"/>
    </source>
</evidence>
<gene>
    <name evidence="1" type="ORF">QYE76_030449</name>
</gene>
<dbReference type="AlphaFoldDB" id="A0AAD8QR70"/>
<keyword evidence="2" id="KW-1185">Reference proteome</keyword>
<dbReference type="EMBL" id="JAUUTY010000007">
    <property type="protein sequence ID" value="KAK1606776.1"/>
    <property type="molecule type" value="Genomic_DNA"/>
</dbReference>
<organism evidence="1 2">
    <name type="scientific">Lolium multiflorum</name>
    <name type="common">Italian ryegrass</name>
    <name type="synonym">Lolium perenne subsp. multiflorum</name>
    <dbReference type="NCBI Taxonomy" id="4521"/>
    <lineage>
        <taxon>Eukaryota</taxon>
        <taxon>Viridiplantae</taxon>
        <taxon>Streptophyta</taxon>
        <taxon>Embryophyta</taxon>
        <taxon>Tracheophyta</taxon>
        <taxon>Spermatophyta</taxon>
        <taxon>Magnoliopsida</taxon>
        <taxon>Liliopsida</taxon>
        <taxon>Poales</taxon>
        <taxon>Poaceae</taxon>
        <taxon>BOP clade</taxon>
        <taxon>Pooideae</taxon>
        <taxon>Poodae</taxon>
        <taxon>Poeae</taxon>
        <taxon>Poeae Chloroplast Group 2 (Poeae type)</taxon>
        <taxon>Loliodinae</taxon>
        <taxon>Loliinae</taxon>
        <taxon>Lolium</taxon>
    </lineage>
</organism>
<dbReference type="InterPro" id="IPR027417">
    <property type="entry name" value="P-loop_NTPase"/>
</dbReference>
<proteinExistence type="predicted"/>
<reference evidence="1" key="1">
    <citation type="submission" date="2023-07" db="EMBL/GenBank/DDBJ databases">
        <title>A chromosome-level genome assembly of Lolium multiflorum.</title>
        <authorList>
            <person name="Chen Y."/>
            <person name="Copetti D."/>
            <person name="Kolliker R."/>
            <person name="Studer B."/>
        </authorList>
    </citation>
    <scope>NUCLEOTIDE SEQUENCE</scope>
    <source>
        <strain evidence="1">02402/16</strain>
        <tissue evidence="1">Leaf</tissue>
    </source>
</reference>
<evidence type="ECO:0000313" key="2">
    <source>
        <dbReference type="Proteomes" id="UP001231189"/>
    </source>
</evidence>
<protein>
    <submittedName>
        <fullName evidence="1">Uncharacterized protein</fullName>
    </submittedName>
</protein>
<comment type="caution">
    <text evidence="1">The sequence shown here is derived from an EMBL/GenBank/DDBJ whole genome shotgun (WGS) entry which is preliminary data.</text>
</comment>
<dbReference type="Gene3D" id="3.40.50.300">
    <property type="entry name" value="P-loop containing nucleotide triphosphate hydrolases"/>
    <property type="match status" value="1"/>
</dbReference>
<accession>A0AAD8QR70</accession>
<name>A0AAD8QR70_LOLMU</name>